<dbReference type="Pfam" id="PF02225">
    <property type="entry name" value="PA"/>
    <property type="match status" value="1"/>
</dbReference>
<dbReference type="Pfam" id="PF17963">
    <property type="entry name" value="Big_9"/>
    <property type="match status" value="1"/>
</dbReference>
<dbReference type="Gene3D" id="2.60.40.3440">
    <property type="match status" value="1"/>
</dbReference>
<keyword evidence="3 5" id="KW-0720">Serine protease</keyword>
<evidence type="ECO:0000256" key="4">
    <source>
        <dbReference type="PIRSR" id="PIRSR615500-1"/>
    </source>
</evidence>
<dbReference type="SUPFAM" id="SSF52743">
    <property type="entry name" value="Subtilisin-like"/>
    <property type="match status" value="1"/>
</dbReference>
<proteinExistence type="inferred from homology"/>
<dbReference type="GO" id="GO:0004252">
    <property type="term" value="F:serine-type endopeptidase activity"/>
    <property type="evidence" value="ECO:0007669"/>
    <property type="project" value="UniProtKB-UniRule"/>
</dbReference>
<dbReference type="GO" id="GO:0006508">
    <property type="term" value="P:proteolysis"/>
    <property type="evidence" value="ECO:0007669"/>
    <property type="project" value="UniProtKB-KW"/>
</dbReference>
<dbReference type="InterPro" id="IPR000209">
    <property type="entry name" value="Peptidase_S8/S53_dom"/>
</dbReference>
<evidence type="ECO:0008006" key="12">
    <source>
        <dbReference type="Google" id="ProtNLM"/>
    </source>
</evidence>
<dbReference type="SUPFAM" id="SSF52025">
    <property type="entry name" value="PA domain"/>
    <property type="match status" value="1"/>
</dbReference>
<evidence type="ECO:0000256" key="1">
    <source>
        <dbReference type="ARBA" id="ARBA00022670"/>
    </source>
</evidence>
<keyword evidence="1 5" id="KW-0645">Protease</keyword>
<feature type="active site" description="Charge relay system" evidence="4 5">
    <location>
        <position position="211"/>
    </location>
</feature>
<dbReference type="Gene3D" id="2.60.40.10">
    <property type="entry name" value="Immunoglobulins"/>
    <property type="match status" value="1"/>
</dbReference>
<reference evidence="11" key="1">
    <citation type="journal article" date="2018" name="Front. Microbiol.">
        <title>Genome-Based Analysis Reveals the Taxonomy and Diversity of the Family Idiomarinaceae.</title>
        <authorList>
            <person name="Liu Y."/>
            <person name="Lai Q."/>
            <person name="Shao Z."/>
        </authorList>
    </citation>
    <scope>NUCLEOTIDE SEQUENCE [LARGE SCALE GENOMIC DNA]</scope>
    <source>
        <strain evidence="11">c121</strain>
    </source>
</reference>
<name>A0A432Z952_9GAMM</name>
<keyword evidence="11" id="KW-1185">Reference proteome</keyword>
<sequence length="1318" mass="137267">MTTPRLNLRPAVVALAVASTLTPALAQQFHPVDVPAPQPMHLHQLEKNAQQADLQLVRKYDVTRFIVELEAPAVATYKGGIAGFTPTAPVATGTTRLQATAPAVQSYQQHLLSKQEQVMRGLKAQVSGLEVKHQLTLTFNGMVVELQGKREDTQMLRAQLAQVPGVKRVYEDEKYYASTGASTELINAGPVWQLLGGQEQAGRGVKVAIIDGGIDHDHPLFDGTGYPATSRPTKPDYCTTEPTFCNDKLIVARWYPPVGEVHPEETETPADHNGHGTHVAGTAVGLPGSVTTNSGTTLNMTGVAPGAYLMVYKALFSNAEGRGEGASSQLLPAIEDAVADGADIINNSWGGGPGGHPSDSPYAAAFAAARAAGVLTVTAAGNDGPGDRTVGCPGCIEDGLTVANTKYGRGYYPAVKVLGENEVTARVASGGFTLNAAINGDLMLAEEEGDKLACLPFAPNTFTGAVVLVQRGECNFSQKAFNVQAAGAAGMIVYNNVEAPLLMSIGEETLPTVSLPLSAGEAIANGWDSADDVSLLPADFRIDTADVDVLEASSSRGPNGDSTFLKPDIAAPGTYILAPVPDDSADFLTGTSMASPHVAGAAALLKDQRPSLNADQLKSILMTSADAGVRGDDALTPSTPFERGAGRLNVDKAAKTYVVVDTPSLVDNACVVSCTFTRTFTNIGDNDYSFTVATQFDDSGLTADVDTSTFTLASQQSVTVTFEVASSFADEGWNFGEVLVSSGSHPELRLPVAISAKMSDNAAIATIAQTGGEVALNSPFSVSARGALGSTGAPVTMQVQVPAGAKVVADDVTFTEVRATATDKGVNSAGTLVTWEGQQTDEANVASIAPVTASPFAGLTIADLIGSSGNEVCADGCDDAIFSLQIGDLGGIYLDGTRYDAITISSNGIIGAGDNAAAFATSANNMMIPSDAPPNAFWAPFWTDLEMGVNAGGGQINFAAFGTETTTYLAVEFESVRRWNDTSGDRYSFSIIFEMGTSNVYFNYIDLPTQAPGRLTIGAESGADALGVIGAQRYFNSNGSYPTSGTVLQPKLMRGERASVEMAFDLVVDTIADAPDIDLSIGLDTSVTVDPSDNLSHLGRDLLSLLTVTSGDQSYNAVLANSIASEGELTLEIVSGPSNGTAEVIDGKKLKYTPDSGFVGDDSFTYRGVDGAGQPTTIAEVAIEVAANNPPNASISAPLQRVPSGQMVTLSAAPSGDPDGDVLAYSWTQTAGPSVELSAPGEETTSFNAPQVSSEQVLSFELTVTDGALEDKASIDITVYPRESGGDDDDDTEGSFGAWLGLLALPFVLFRRRVRQQK</sequence>
<evidence type="ECO:0000256" key="2">
    <source>
        <dbReference type="ARBA" id="ARBA00022801"/>
    </source>
</evidence>
<evidence type="ECO:0000256" key="3">
    <source>
        <dbReference type="ARBA" id="ARBA00022825"/>
    </source>
</evidence>
<feature type="active site" description="Charge relay system" evidence="4 5">
    <location>
        <position position="275"/>
    </location>
</feature>
<dbReference type="PIRSF" id="PIRSF037898">
    <property type="entry name" value="Subtilisin_rel_Sputw3181_3341"/>
    <property type="match status" value="1"/>
</dbReference>
<feature type="chain" id="PRO_5019155611" description="GlyGly-CTERM sorting domain-containing protein" evidence="6">
    <location>
        <begin position="27"/>
        <end position="1318"/>
    </location>
</feature>
<dbReference type="PRINTS" id="PR00723">
    <property type="entry name" value="SUBTILISIN"/>
</dbReference>
<dbReference type="EMBL" id="PIQE01000001">
    <property type="protein sequence ID" value="RUO74443.1"/>
    <property type="molecule type" value="Genomic_DNA"/>
</dbReference>
<keyword evidence="2 5" id="KW-0378">Hydrolase</keyword>
<dbReference type="InterPro" id="IPR022398">
    <property type="entry name" value="Peptidase_S8_His-AS"/>
</dbReference>
<dbReference type="InterPro" id="IPR041469">
    <property type="entry name" value="Subtilisin-like_FN3"/>
</dbReference>
<feature type="signal peptide" evidence="6">
    <location>
        <begin position="1"/>
        <end position="26"/>
    </location>
</feature>
<dbReference type="InterPro" id="IPR015500">
    <property type="entry name" value="Peptidase_S8_subtilisin-rel"/>
</dbReference>
<dbReference type="Gene3D" id="3.50.30.30">
    <property type="match status" value="1"/>
</dbReference>
<accession>A0A432Z952</accession>
<dbReference type="InterPro" id="IPR023828">
    <property type="entry name" value="Peptidase_S8_Ser-AS"/>
</dbReference>
<evidence type="ECO:0000256" key="5">
    <source>
        <dbReference type="PROSITE-ProRule" id="PRU01240"/>
    </source>
</evidence>
<dbReference type="Gene3D" id="2.60.40.2310">
    <property type="match status" value="1"/>
</dbReference>
<dbReference type="PROSITE" id="PS00138">
    <property type="entry name" value="SUBTILASE_SER"/>
    <property type="match status" value="1"/>
</dbReference>
<protein>
    <recommendedName>
        <fullName evidence="12">GlyGly-CTERM sorting domain-containing protein</fullName>
    </recommendedName>
</protein>
<dbReference type="PANTHER" id="PTHR10795">
    <property type="entry name" value="PROPROTEIN CONVERTASE SUBTILISIN/KEXIN"/>
    <property type="match status" value="1"/>
</dbReference>
<evidence type="ECO:0000259" key="9">
    <source>
        <dbReference type="Pfam" id="PF17766"/>
    </source>
</evidence>
<feature type="domain" description="PA" evidence="8">
    <location>
        <begin position="442"/>
        <end position="523"/>
    </location>
</feature>
<evidence type="ECO:0000256" key="6">
    <source>
        <dbReference type="SAM" id="SignalP"/>
    </source>
</evidence>
<comment type="caution">
    <text evidence="10">The sequence shown here is derived from an EMBL/GenBank/DDBJ whole genome shotgun (WGS) entry which is preliminary data.</text>
</comment>
<keyword evidence="6" id="KW-0732">Signal</keyword>
<dbReference type="Pfam" id="PF17766">
    <property type="entry name" value="fn3_6"/>
    <property type="match status" value="1"/>
</dbReference>
<feature type="domain" description="Subtilisin-like protease fibronectin type-III" evidence="9">
    <location>
        <begin position="665"/>
        <end position="754"/>
    </location>
</feature>
<dbReference type="PROSITE" id="PS00137">
    <property type="entry name" value="SUBTILASE_HIS"/>
    <property type="match status" value="1"/>
</dbReference>
<dbReference type="Pfam" id="PF22352">
    <property type="entry name" value="K319L-like_PKD"/>
    <property type="match status" value="1"/>
</dbReference>
<dbReference type="Gene3D" id="3.40.50.200">
    <property type="entry name" value="Peptidase S8/S53 domain"/>
    <property type="match status" value="1"/>
</dbReference>
<evidence type="ECO:0000313" key="10">
    <source>
        <dbReference type="EMBL" id="RUO74443.1"/>
    </source>
</evidence>
<dbReference type="RefSeq" id="WP_026861706.1">
    <property type="nucleotide sequence ID" value="NZ_PIQE01000001.1"/>
</dbReference>
<dbReference type="InterPro" id="IPR017312">
    <property type="entry name" value="Subtilisin_Alteromonadales"/>
</dbReference>
<evidence type="ECO:0000259" key="7">
    <source>
        <dbReference type="Pfam" id="PF00082"/>
    </source>
</evidence>
<dbReference type="STRING" id="1122124.GCA_000423165_00671"/>
<feature type="domain" description="Peptidase S8/S53" evidence="7">
    <location>
        <begin position="202"/>
        <end position="628"/>
    </location>
</feature>
<comment type="similarity">
    <text evidence="5">Belongs to the peptidase S8 family.</text>
</comment>
<dbReference type="InterPro" id="IPR045051">
    <property type="entry name" value="SBT"/>
</dbReference>
<dbReference type="PROSITE" id="PS51892">
    <property type="entry name" value="SUBTILASE"/>
    <property type="match status" value="1"/>
</dbReference>
<dbReference type="InterPro" id="IPR036852">
    <property type="entry name" value="Peptidase_S8/S53_dom_sf"/>
</dbReference>
<organism evidence="10 11">
    <name type="scientific">Pseudidiomarina sediminum</name>
    <dbReference type="NCBI Taxonomy" id="431675"/>
    <lineage>
        <taxon>Bacteria</taxon>
        <taxon>Pseudomonadati</taxon>
        <taxon>Pseudomonadota</taxon>
        <taxon>Gammaproteobacteria</taxon>
        <taxon>Alteromonadales</taxon>
        <taxon>Idiomarinaceae</taxon>
        <taxon>Pseudidiomarina</taxon>
    </lineage>
</organism>
<gene>
    <name evidence="10" type="ORF">CWI80_03635</name>
</gene>
<evidence type="ECO:0000313" key="11">
    <source>
        <dbReference type="Proteomes" id="UP000287022"/>
    </source>
</evidence>
<feature type="active site" description="Charge relay system" evidence="4 5">
    <location>
        <position position="592"/>
    </location>
</feature>
<dbReference type="Pfam" id="PF00082">
    <property type="entry name" value="Peptidase_S8"/>
    <property type="match status" value="1"/>
</dbReference>
<dbReference type="InterPro" id="IPR013783">
    <property type="entry name" value="Ig-like_fold"/>
</dbReference>
<evidence type="ECO:0000259" key="8">
    <source>
        <dbReference type="Pfam" id="PF02225"/>
    </source>
</evidence>
<dbReference type="InterPro" id="IPR046450">
    <property type="entry name" value="PA_dom_sf"/>
</dbReference>
<dbReference type="InterPro" id="IPR003137">
    <property type="entry name" value="PA_domain"/>
</dbReference>
<dbReference type="Proteomes" id="UP000287022">
    <property type="component" value="Unassembled WGS sequence"/>
</dbReference>